<comment type="function">
    <text evidence="4">Catalyzes amidations at positions B, D, E, and G on adenosylcobyrinic A,C-diamide. NH(2) groups are provided by glutamine, and one molecule of ATP is hydrogenolyzed for each amidation.</text>
</comment>
<comment type="pathway">
    <text evidence="1 4">Cofactor biosynthesis; adenosylcobalamin biosynthesis.</text>
</comment>
<dbReference type="NCBIfam" id="TIGR00313">
    <property type="entry name" value="cobQ"/>
    <property type="match status" value="1"/>
</dbReference>
<feature type="region of interest" description="Disordered" evidence="5">
    <location>
        <begin position="49"/>
        <end position="73"/>
    </location>
</feature>
<evidence type="ECO:0000313" key="8">
    <source>
        <dbReference type="EMBL" id="MFB9260596.1"/>
    </source>
</evidence>
<dbReference type="InterPro" id="IPR047045">
    <property type="entry name" value="CobQ_N"/>
</dbReference>
<dbReference type="InterPro" id="IPR011698">
    <property type="entry name" value="GATase_3"/>
</dbReference>
<keyword evidence="9" id="KW-1185">Reference proteome</keyword>
<dbReference type="Gene3D" id="3.40.50.880">
    <property type="match status" value="1"/>
</dbReference>
<dbReference type="NCBIfam" id="NF001989">
    <property type="entry name" value="PRK00784.1"/>
    <property type="match status" value="1"/>
</dbReference>
<dbReference type="PANTHER" id="PTHR21343:SF1">
    <property type="entry name" value="COBYRIC ACID SYNTHASE"/>
    <property type="match status" value="1"/>
</dbReference>
<feature type="domain" description="CobQ/CobB/MinD/ParA nucleotide binding" evidence="6">
    <location>
        <begin position="6"/>
        <end position="260"/>
    </location>
</feature>
<evidence type="ECO:0000256" key="4">
    <source>
        <dbReference type="HAMAP-Rule" id="MF_00028"/>
    </source>
</evidence>
<dbReference type="CDD" id="cd01750">
    <property type="entry name" value="GATase1_CobQ"/>
    <property type="match status" value="1"/>
</dbReference>
<feature type="active site" description="Nucleophile" evidence="4">
    <location>
        <position position="367"/>
    </location>
</feature>
<dbReference type="PROSITE" id="PS51274">
    <property type="entry name" value="GATASE_COBBQ"/>
    <property type="match status" value="1"/>
</dbReference>
<evidence type="ECO:0000313" key="9">
    <source>
        <dbReference type="Proteomes" id="UP001589700"/>
    </source>
</evidence>
<comment type="caution">
    <text evidence="8">The sequence shown here is derived from an EMBL/GenBank/DDBJ whole genome shotgun (WGS) entry which is preliminary data.</text>
</comment>
<dbReference type="InterPro" id="IPR004459">
    <property type="entry name" value="CobQ_synth"/>
</dbReference>
<accession>A0ABV5JS74</accession>
<evidence type="ECO:0000259" key="6">
    <source>
        <dbReference type="Pfam" id="PF01656"/>
    </source>
</evidence>
<dbReference type="EMBL" id="JBHMDY010000006">
    <property type="protein sequence ID" value="MFB9260596.1"/>
    <property type="molecule type" value="Genomic_DNA"/>
</dbReference>
<keyword evidence="2 4" id="KW-0169">Cobalamin biosynthesis</keyword>
<dbReference type="Pfam" id="PF07685">
    <property type="entry name" value="GATase_3"/>
    <property type="match status" value="1"/>
</dbReference>
<dbReference type="Proteomes" id="UP001589700">
    <property type="component" value="Unassembled WGS sequence"/>
</dbReference>
<dbReference type="Pfam" id="PF01656">
    <property type="entry name" value="CbiA"/>
    <property type="match status" value="1"/>
</dbReference>
<sequence length="540" mass="56481">MTSSLLIAGTTSDAGKTVVVTALCRAFARRGLKVAPYKAQNMSNNSMVVRSSRGSADATDIDTSGSDPARHAGHGEIGRAQWIQAVAAKVEPEPAMNPVLLKPGGDRRSHVVVMGQPAGTVSSRDFVDGRAHLAEAAFAAYDDLASRHDLVICEGAGSPTEINLRGSDYVNMGLARHADMPVVVVGDIDRGGVFAALHGTVALLEAADQRLIAGFVLNKFRGDASLLTPGLRELERLSARPTLGVLPWHPDLWLDSEDGLSVPAPGSASPAADDPNALPAGTATAPLRVAVIRLPRISNFTDVDALGLETDVELRFVTEPRDLAGADLVVVPGTRATLADLDWLRARGLDRAISTHVERGGAVLGICGGCQMLGREIADPDGIEGHPGARVDGLGLLALTTHFSADKVLRLPSGRELGEDVAGYEIHHGRISRGDDDDEFIGGGRRGRVFGTMWHGTLEADGFRSAFLAEVAGFAGAEAGDSGRAGAVREPSGVSFAAAREARLELLADLAEEHLDLDAILELAQSGPLAMPLLEPGASR</sequence>
<reference evidence="8 9" key="1">
    <citation type="submission" date="2024-09" db="EMBL/GenBank/DDBJ databases">
        <authorList>
            <person name="Sun Q."/>
            <person name="Mori K."/>
        </authorList>
    </citation>
    <scope>NUCLEOTIDE SEQUENCE [LARGE SCALE GENOMIC DNA]</scope>
    <source>
        <strain evidence="8 9">CCM 7659</strain>
    </source>
</reference>
<evidence type="ECO:0000256" key="5">
    <source>
        <dbReference type="SAM" id="MobiDB-lite"/>
    </source>
</evidence>
<gene>
    <name evidence="4" type="primary">cobQ</name>
    <name evidence="8" type="ORF">ACFFVD_12350</name>
</gene>
<evidence type="ECO:0000256" key="3">
    <source>
        <dbReference type="ARBA" id="ARBA00022962"/>
    </source>
</evidence>
<dbReference type="RefSeq" id="WP_380023795.1">
    <property type="nucleotide sequence ID" value="NZ_JBHMDY010000006.1"/>
</dbReference>
<name>A0ABV5JS74_9ACTN</name>
<evidence type="ECO:0000259" key="7">
    <source>
        <dbReference type="Pfam" id="PF07685"/>
    </source>
</evidence>
<dbReference type="HAMAP" id="MF_00028">
    <property type="entry name" value="CobQ"/>
    <property type="match status" value="1"/>
</dbReference>
<evidence type="ECO:0000256" key="2">
    <source>
        <dbReference type="ARBA" id="ARBA00022573"/>
    </source>
</evidence>
<organism evidence="8 9">
    <name type="scientific">Dietzia aerolata</name>
    <dbReference type="NCBI Taxonomy" id="595984"/>
    <lineage>
        <taxon>Bacteria</taxon>
        <taxon>Bacillati</taxon>
        <taxon>Actinomycetota</taxon>
        <taxon>Actinomycetes</taxon>
        <taxon>Mycobacteriales</taxon>
        <taxon>Dietziaceae</taxon>
        <taxon>Dietzia</taxon>
    </lineage>
</organism>
<dbReference type="CDD" id="cd05389">
    <property type="entry name" value="CobQ_N"/>
    <property type="match status" value="1"/>
</dbReference>
<keyword evidence="3 4" id="KW-0315">Glutamine amidotransferase</keyword>
<dbReference type="InterPro" id="IPR027417">
    <property type="entry name" value="P-loop_NTPase"/>
</dbReference>
<feature type="active site" evidence="4">
    <location>
        <position position="455"/>
    </location>
</feature>
<dbReference type="SUPFAM" id="SSF52317">
    <property type="entry name" value="Class I glutamine amidotransferase-like"/>
    <property type="match status" value="1"/>
</dbReference>
<comment type="similarity">
    <text evidence="4">Belongs to the CobB/CobQ family. CobQ subfamily.</text>
</comment>
<dbReference type="InterPro" id="IPR002586">
    <property type="entry name" value="CobQ/CobB/MinD/ParA_Nub-bd_dom"/>
</dbReference>
<dbReference type="InterPro" id="IPR029062">
    <property type="entry name" value="Class_I_gatase-like"/>
</dbReference>
<evidence type="ECO:0000256" key="1">
    <source>
        <dbReference type="ARBA" id="ARBA00004953"/>
    </source>
</evidence>
<dbReference type="Gene3D" id="3.40.50.300">
    <property type="entry name" value="P-loop containing nucleotide triphosphate hydrolases"/>
    <property type="match status" value="1"/>
</dbReference>
<protein>
    <recommendedName>
        <fullName evidence="4">Cobyric acid synthase</fullName>
    </recommendedName>
</protein>
<feature type="domain" description="CobB/CobQ-like glutamine amidotransferase" evidence="7">
    <location>
        <begin position="288"/>
        <end position="461"/>
    </location>
</feature>
<proteinExistence type="inferred from homology"/>
<dbReference type="SUPFAM" id="SSF52540">
    <property type="entry name" value="P-loop containing nucleoside triphosphate hydrolases"/>
    <property type="match status" value="1"/>
</dbReference>
<dbReference type="PANTHER" id="PTHR21343">
    <property type="entry name" value="DETHIOBIOTIN SYNTHETASE"/>
    <property type="match status" value="1"/>
</dbReference>
<dbReference type="InterPro" id="IPR033949">
    <property type="entry name" value="CobQ_GATase1"/>
</dbReference>